<dbReference type="Gene3D" id="3.30.450.180">
    <property type="match status" value="1"/>
</dbReference>
<accession>A0A8J3VF97</accession>
<organism evidence="2 3">
    <name type="scientific">Planotetraspora thailandica</name>
    <dbReference type="NCBI Taxonomy" id="487172"/>
    <lineage>
        <taxon>Bacteria</taxon>
        <taxon>Bacillati</taxon>
        <taxon>Actinomycetota</taxon>
        <taxon>Actinomycetes</taxon>
        <taxon>Streptosporangiales</taxon>
        <taxon>Streptosporangiaceae</taxon>
        <taxon>Planotetraspora</taxon>
    </lineage>
</organism>
<dbReference type="InterPro" id="IPR010982">
    <property type="entry name" value="Lambda_DNA-bd_dom_sf"/>
</dbReference>
<dbReference type="PANTHER" id="PTHR35010:SF2">
    <property type="entry name" value="BLL4672 PROTEIN"/>
    <property type="match status" value="1"/>
</dbReference>
<evidence type="ECO:0000313" key="3">
    <source>
        <dbReference type="Proteomes" id="UP000605992"/>
    </source>
</evidence>
<dbReference type="InterPro" id="IPR041413">
    <property type="entry name" value="MLTR_LBD"/>
</dbReference>
<dbReference type="GO" id="GO:0003677">
    <property type="term" value="F:DNA binding"/>
    <property type="evidence" value="ECO:0007669"/>
    <property type="project" value="InterPro"/>
</dbReference>
<evidence type="ECO:0000259" key="1">
    <source>
        <dbReference type="Pfam" id="PF17765"/>
    </source>
</evidence>
<protein>
    <submittedName>
        <fullName evidence="2">Transcriptional regulator</fullName>
    </submittedName>
</protein>
<evidence type="ECO:0000313" key="2">
    <source>
        <dbReference type="EMBL" id="GII57345.1"/>
    </source>
</evidence>
<proteinExistence type="predicted"/>
<dbReference type="PANTHER" id="PTHR35010">
    <property type="entry name" value="BLL4672 PROTEIN-RELATED"/>
    <property type="match status" value="1"/>
</dbReference>
<dbReference type="EMBL" id="BOOR01000050">
    <property type="protein sequence ID" value="GII57345.1"/>
    <property type="molecule type" value="Genomic_DNA"/>
</dbReference>
<dbReference type="AlphaFoldDB" id="A0A8J3VF97"/>
<keyword evidence="3" id="KW-1185">Reference proteome</keyword>
<dbReference type="Gene3D" id="1.10.260.40">
    <property type="entry name" value="lambda repressor-like DNA-binding domains"/>
    <property type="match status" value="1"/>
</dbReference>
<gene>
    <name evidence="2" type="ORF">Pth03_57340</name>
</gene>
<sequence>MLAQVSVDYYIRLEQGRERHPSDQVLDALAQALRLEPEATEHLHRLAHAQARKRGPVDQVDPNLLRLVQGWDHTPAFIVNRRCDVLARNSLSEAVCGWLEHSDNLLRMIFLNPASQELLQTHWEQEASSHVAHLHAMAGADYDDPFLVELVEELSLVSGHFRRMWARHDVRARSRETVRVHHPDVGELTLRFEGFSANSTPGQSLVIGHTDPGSPSADALAQLGRLTLNRS</sequence>
<comment type="caution">
    <text evidence="2">The sequence shown here is derived from an EMBL/GenBank/DDBJ whole genome shotgun (WGS) entry which is preliminary data.</text>
</comment>
<dbReference type="Pfam" id="PF17765">
    <property type="entry name" value="MLTR_LBD"/>
    <property type="match status" value="1"/>
</dbReference>
<reference evidence="2" key="1">
    <citation type="submission" date="2021-01" db="EMBL/GenBank/DDBJ databases">
        <title>Whole genome shotgun sequence of Planotetraspora thailandica NBRC 104271.</title>
        <authorList>
            <person name="Komaki H."/>
            <person name="Tamura T."/>
        </authorList>
    </citation>
    <scope>NUCLEOTIDE SEQUENCE</scope>
    <source>
        <strain evidence="2">NBRC 104271</strain>
    </source>
</reference>
<feature type="domain" description="MmyB-like transcription regulator ligand binding" evidence="1">
    <location>
        <begin position="60"/>
        <end position="223"/>
    </location>
</feature>
<dbReference type="Proteomes" id="UP000605992">
    <property type="component" value="Unassembled WGS sequence"/>
</dbReference>
<name>A0A8J3VF97_9ACTN</name>